<evidence type="ECO:0000256" key="6">
    <source>
        <dbReference type="PROSITE-ProRule" id="PRU00070"/>
    </source>
</evidence>
<dbReference type="PROSITE" id="PS50809">
    <property type="entry name" value="DM_2"/>
    <property type="match status" value="1"/>
</dbReference>
<feature type="domain" description="DM" evidence="8">
    <location>
        <begin position="7"/>
        <end position="54"/>
    </location>
</feature>
<accession>A0AAW0HC74</accession>
<evidence type="ECO:0000256" key="3">
    <source>
        <dbReference type="ARBA" id="ARBA00022833"/>
    </source>
</evidence>
<dbReference type="GO" id="GO:0007281">
    <property type="term" value="P:germ cell development"/>
    <property type="evidence" value="ECO:0007669"/>
    <property type="project" value="TreeGrafter"/>
</dbReference>
<dbReference type="Pfam" id="PF00751">
    <property type="entry name" value="DM"/>
    <property type="match status" value="1"/>
</dbReference>
<keyword evidence="4 6" id="KW-0238">DNA-binding</keyword>
<name>A0AAW0HC74_MYOGA</name>
<feature type="compositionally biased region" description="Pro residues" evidence="7">
    <location>
        <begin position="307"/>
        <end position="329"/>
    </location>
</feature>
<evidence type="ECO:0000256" key="5">
    <source>
        <dbReference type="ARBA" id="ARBA00023242"/>
    </source>
</evidence>
<evidence type="ECO:0000313" key="10">
    <source>
        <dbReference type="Proteomes" id="UP001488838"/>
    </source>
</evidence>
<dbReference type="GO" id="GO:0000981">
    <property type="term" value="F:DNA-binding transcription factor activity, RNA polymerase II-specific"/>
    <property type="evidence" value="ECO:0007669"/>
    <property type="project" value="TreeGrafter"/>
</dbReference>
<dbReference type="EMBL" id="JBBHLL010000571">
    <property type="protein sequence ID" value="KAK7800113.1"/>
    <property type="molecule type" value="Genomic_DNA"/>
</dbReference>
<dbReference type="PROSITE" id="PS40000">
    <property type="entry name" value="DM_1"/>
    <property type="match status" value="1"/>
</dbReference>
<proteinExistence type="inferred from homology"/>
<dbReference type="Proteomes" id="UP001488838">
    <property type="component" value="Unassembled WGS sequence"/>
</dbReference>
<dbReference type="AlphaFoldDB" id="A0AAW0HC74"/>
<feature type="region of interest" description="Disordered" evidence="7">
    <location>
        <begin position="292"/>
        <end position="386"/>
    </location>
</feature>
<evidence type="ECO:0000256" key="7">
    <source>
        <dbReference type="SAM" id="MobiDB-lite"/>
    </source>
</evidence>
<dbReference type="GO" id="GO:0007548">
    <property type="term" value="P:sex differentiation"/>
    <property type="evidence" value="ECO:0007669"/>
    <property type="project" value="TreeGrafter"/>
</dbReference>
<feature type="region of interest" description="Disordered" evidence="7">
    <location>
        <begin position="211"/>
        <end position="235"/>
    </location>
</feature>
<evidence type="ECO:0000256" key="2">
    <source>
        <dbReference type="ARBA" id="ARBA00022723"/>
    </source>
</evidence>
<dbReference type="Gene3D" id="4.10.1040.10">
    <property type="entry name" value="DM DNA-binding domain"/>
    <property type="match status" value="1"/>
</dbReference>
<gene>
    <name evidence="9" type="ORF">U0070_010184</name>
</gene>
<dbReference type="SUPFAM" id="SSF82927">
    <property type="entry name" value="Cysteine-rich DNA binding domain, (DM domain)"/>
    <property type="match status" value="1"/>
</dbReference>
<dbReference type="InterPro" id="IPR036407">
    <property type="entry name" value="DM_DNA-bd_sf"/>
</dbReference>
<reference evidence="9 10" key="1">
    <citation type="journal article" date="2023" name="bioRxiv">
        <title>Conserved and derived expression patterns and positive selection on dental genes reveal complex evolutionary context of ever-growing rodent molars.</title>
        <authorList>
            <person name="Calamari Z.T."/>
            <person name="Song A."/>
            <person name="Cohen E."/>
            <person name="Akter M."/>
            <person name="Roy R.D."/>
            <person name="Hallikas O."/>
            <person name="Christensen M.M."/>
            <person name="Li P."/>
            <person name="Marangoni P."/>
            <person name="Jernvall J."/>
            <person name="Klein O.D."/>
        </authorList>
    </citation>
    <scope>NUCLEOTIDE SEQUENCE [LARGE SCALE GENOMIC DNA]</scope>
    <source>
        <strain evidence="9">V071</strain>
    </source>
</reference>
<dbReference type="GO" id="GO:0005634">
    <property type="term" value="C:nucleus"/>
    <property type="evidence" value="ECO:0007669"/>
    <property type="project" value="UniProtKB-SubCell"/>
</dbReference>
<dbReference type="InterPro" id="IPR001275">
    <property type="entry name" value="DM_DNA-bd"/>
</dbReference>
<comment type="subcellular location">
    <subcellularLocation>
        <location evidence="6">Nucleus</location>
    </subcellularLocation>
</comment>
<evidence type="ECO:0000256" key="1">
    <source>
        <dbReference type="ARBA" id="ARBA00006834"/>
    </source>
</evidence>
<keyword evidence="10" id="KW-1185">Reference proteome</keyword>
<feature type="compositionally biased region" description="Pro residues" evidence="7">
    <location>
        <begin position="340"/>
        <end position="350"/>
    </location>
</feature>
<dbReference type="PANTHER" id="PTHR12322:SF66">
    <property type="entry name" value="DOUBLESEX- AND MAB-3-RELATED TRANSCRIPTION FACTOR B1"/>
    <property type="match status" value="1"/>
</dbReference>
<feature type="compositionally biased region" description="Polar residues" evidence="7">
    <location>
        <begin position="58"/>
        <end position="69"/>
    </location>
</feature>
<evidence type="ECO:0000259" key="8">
    <source>
        <dbReference type="PROSITE" id="PS50809"/>
    </source>
</evidence>
<protein>
    <recommendedName>
        <fullName evidence="8">DM domain-containing protein</fullName>
    </recommendedName>
</protein>
<comment type="caution">
    <text evidence="9">The sequence shown here is derived from an EMBL/GenBank/DDBJ whole genome shotgun (WGS) entry which is preliminary data.</text>
</comment>
<dbReference type="InterPro" id="IPR026607">
    <property type="entry name" value="DMRT"/>
</dbReference>
<sequence length="386" mass="40883">MFRTPKCSRCRNHGYLVPVKGHAGKCRWKQCICDKCYLITERQKIMAAHKVLKTQSAEEQEVTTGTQGPQLPPGAPVAAAAAASSSSSICPLPRVAPGGSRPGPVVTCFLERPPPVRSPGLCAFQRVPGGRPGPSTFQSGLGVPGGPHDRPSAWLPQGSPQVPRPEPYGPEQRLPVRPVPRLPFTDYGKSGLVQPTVPRACFSSAASGSKLASQTGTGVGMAPSPGHPLRFSSDHVVGTGYPEREPFNQCPACVPVPSCQPFPLDGQDASSAVGIPQHRSFRHVSCSPYHGGSLVSEPAGDLQPTYCSPPPPPPPLPPPPSQPQQPPFLPRNYLSALHFLPPPPPPPSPPSFSLTILYNTDTENTNDQDAEVPSQSSQHSSQEHSS</sequence>
<keyword evidence="2 6" id="KW-0479">Metal-binding</keyword>
<feature type="DNA-binding region" description="DM" evidence="6">
    <location>
        <begin position="7"/>
        <end position="54"/>
    </location>
</feature>
<feature type="compositionally biased region" description="Polar residues" evidence="7">
    <location>
        <begin position="352"/>
        <end position="363"/>
    </location>
</feature>
<organism evidence="9 10">
    <name type="scientific">Myodes glareolus</name>
    <name type="common">Bank vole</name>
    <name type="synonym">Clethrionomys glareolus</name>
    <dbReference type="NCBI Taxonomy" id="447135"/>
    <lineage>
        <taxon>Eukaryota</taxon>
        <taxon>Metazoa</taxon>
        <taxon>Chordata</taxon>
        <taxon>Craniata</taxon>
        <taxon>Vertebrata</taxon>
        <taxon>Euteleostomi</taxon>
        <taxon>Mammalia</taxon>
        <taxon>Eutheria</taxon>
        <taxon>Euarchontoglires</taxon>
        <taxon>Glires</taxon>
        <taxon>Rodentia</taxon>
        <taxon>Myomorpha</taxon>
        <taxon>Muroidea</taxon>
        <taxon>Cricetidae</taxon>
        <taxon>Arvicolinae</taxon>
        <taxon>Myodes</taxon>
    </lineage>
</organism>
<dbReference type="PANTHER" id="PTHR12322">
    <property type="entry name" value="DOUBLESEX AND MAB-3 RELATED TRANSCRIPTION FACTOR DMRT"/>
    <property type="match status" value="1"/>
</dbReference>
<dbReference type="FunFam" id="4.10.1040.10:FF:000001">
    <property type="entry name" value="doublesex- and mab-3-related transcription factor 1"/>
    <property type="match status" value="1"/>
</dbReference>
<comment type="similarity">
    <text evidence="1">Belongs to the DMRT family.</text>
</comment>
<dbReference type="SMART" id="SM00301">
    <property type="entry name" value="DM"/>
    <property type="match status" value="1"/>
</dbReference>
<evidence type="ECO:0000313" key="9">
    <source>
        <dbReference type="EMBL" id="KAK7800113.1"/>
    </source>
</evidence>
<keyword evidence="5 6" id="KW-0539">Nucleus</keyword>
<evidence type="ECO:0000256" key="4">
    <source>
        <dbReference type="ARBA" id="ARBA00023125"/>
    </source>
</evidence>
<keyword evidence="3 6" id="KW-0862">Zinc</keyword>
<feature type="region of interest" description="Disordered" evidence="7">
    <location>
        <begin position="58"/>
        <end position="78"/>
    </location>
</feature>
<feature type="region of interest" description="Disordered" evidence="7">
    <location>
        <begin position="129"/>
        <end position="179"/>
    </location>
</feature>
<dbReference type="GO" id="GO:0046872">
    <property type="term" value="F:metal ion binding"/>
    <property type="evidence" value="ECO:0007669"/>
    <property type="project" value="UniProtKB-KW"/>
</dbReference>
<dbReference type="GO" id="GO:0000978">
    <property type="term" value="F:RNA polymerase II cis-regulatory region sequence-specific DNA binding"/>
    <property type="evidence" value="ECO:0007669"/>
    <property type="project" value="TreeGrafter"/>
</dbReference>